<evidence type="ECO:0000259" key="2">
    <source>
        <dbReference type="Pfam" id="PF14258"/>
    </source>
</evidence>
<sequence length="428" mass="44813">MSTGSGTSLSPTAIQLWRRARGLLLAAAVLAVAGVAIAAIRSGPEYGLLDPRSTDDHGSRAAAELLRERGIEIEMVSTSTEAKKAVGPHTTLLVSDPDALSRRQSSDLRTAPRSGGRTVLVAPGPAATRALTRGVRASAPTSVELTPPDCDFPPAERAGDAELGGVRYTVTTDQADTCYLHRSLPSLVRLPADSDNGSRAGADGGDTVLLGAPDPLYNQRLAHRGNASLMLQLLGSRPHLVWYVPSPAGSSTDGDGERGLLELLPDGWSWALLQLSFAAVLAALWRARRLGPLVSEQLPVSVRASETTEGRARLYRRADARDSASEALRSATRARLAGLLGLSAAEAHSPQALTTAVAASSSADSAPGPGTTTQPPSDATQLYNLLFGSAPPNDADLVRLADELDALERRLSHSTSTTSRPTDKERTP</sequence>
<proteinExistence type="predicted"/>
<reference evidence="4" key="1">
    <citation type="journal article" date="2019" name="Int. J. Syst. Evol. Microbiol.">
        <title>The Global Catalogue of Microorganisms (GCM) 10K type strain sequencing project: providing services to taxonomists for standard genome sequencing and annotation.</title>
        <authorList>
            <consortium name="The Broad Institute Genomics Platform"/>
            <consortium name="The Broad Institute Genome Sequencing Center for Infectious Disease"/>
            <person name="Wu L."/>
            <person name="Ma J."/>
        </authorList>
    </citation>
    <scope>NUCLEOTIDE SEQUENCE [LARGE SCALE GENOMIC DNA]</scope>
    <source>
        <strain evidence="4">CGMCC 4.7357</strain>
    </source>
</reference>
<comment type="caution">
    <text evidence="3">The sequence shown here is derived from an EMBL/GenBank/DDBJ whole genome shotgun (WGS) entry which is preliminary data.</text>
</comment>
<keyword evidence="4" id="KW-1185">Reference proteome</keyword>
<organism evidence="3 4">
    <name type="scientific">Streptomyces ovatisporus</name>
    <dbReference type="NCBI Taxonomy" id="1128682"/>
    <lineage>
        <taxon>Bacteria</taxon>
        <taxon>Bacillati</taxon>
        <taxon>Actinomycetota</taxon>
        <taxon>Actinomycetes</taxon>
        <taxon>Kitasatosporales</taxon>
        <taxon>Streptomycetaceae</taxon>
        <taxon>Streptomyces</taxon>
    </lineage>
</organism>
<evidence type="ECO:0000313" key="4">
    <source>
        <dbReference type="Proteomes" id="UP001595997"/>
    </source>
</evidence>
<dbReference type="RefSeq" id="WP_386452629.1">
    <property type="nucleotide sequence ID" value="NZ_JBHSFH010000017.1"/>
</dbReference>
<dbReference type="EMBL" id="JBHSFH010000017">
    <property type="protein sequence ID" value="MFC4497729.1"/>
    <property type="molecule type" value="Genomic_DNA"/>
</dbReference>
<dbReference type="InterPro" id="IPR025646">
    <property type="entry name" value="DUF4350"/>
</dbReference>
<dbReference type="Proteomes" id="UP001595997">
    <property type="component" value="Unassembled WGS sequence"/>
</dbReference>
<feature type="domain" description="DUF4350" evidence="2">
    <location>
        <begin position="52"/>
        <end position="234"/>
    </location>
</feature>
<protein>
    <submittedName>
        <fullName evidence="3">DUF4350 domain-containing protein</fullName>
    </submittedName>
</protein>
<accession>A0ABV9ACY3</accession>
<feature type="region of interest" description="Disordered" evidence="1">
    <location>
        <begin position="353"/>
        <end position="378"/>
    </location>
</feature>
<feature type="region of interest" description="Disordered" evidence="1">
    <location>
        <begin position="408"/>
        <end position="428"/>
    </location>
</feature>
<dbReference type="Pfam" id="PF14258">
    <property type="entry name" value="DUF4350"/>
    <property type="match status" value="1"/>
</dbReference>
<gene>
    <name evidence="3" type="ORF">ACFPA8_26725</name>
</gene>
<evidence type="ECO:0000313" key="3">
    <source>
        <dbReference type="EMBL" id="MFC4497729.1"/>
    </source>
</evidence>
<feature type="compositionally biased region" description="Low complexity" evidence="1">
    <location>
        <begin position="356"/>
        <end position="366"/>
    </location>
</feature>
<evidence type="ECO:0000256" key="1">
    <source>
        <dbReference type="SAM" id="MobiDB-lite"/>
    </source>
</evidence>
<name>A0ABV9ACY3_9ACTN</name>
<feature type="region of interest" description="Disordered" evidence="1">
    <location>
        <begin position="97"/>
        <end position="118"/>
    </location>
</feature>